<name>A0A937F738_9BACT</name>
<evidence type="ECO:0000313" key="6">
    <source>
        <dbReference type="Proteomes" id="UP000659388"/>
    </source>
</evidence>
<proteinExistence type="inferred from homology"/>
<dbReference type="Proteomes" id="UP000659388">
    <property type="component" value="Unassembled WGS sequence"/>
</dbReference>
<dbReference type="RefSeq" id="WP_202243196.1">
    <property type="nucleotide sequence ID" value="NZ_JAESIY010000002.1"/>
</dbReference>
<keyword evidence="3" id="KW-0442">Lipid degradation</keyword>
<comment type="caution">
    <text evidence="5">The sequence shown here is derived from an EMBL/GenBank/DDBJ whole genome shotgun (WGS) entry which is preliminary data.</text>
</comment>
<protein>
    <submittedName>
        <fullName evidence="5">Patatin-like phospholipase family protein</fullName>
    </submittedName>
</protein>
<dbReference type="GO" id="GO:0016042">
    <property type="term" value="P:lipid catabolic process"/>
    <property type="evidence" value="ECO:0007669"/>
    <property type="project" value="UniProtKB-UniRule"/>
</dbReference>
<dbReference type="PANTHER" id="PTHR32176:SF92">
    <property type="entry name" value="XYLOSE ISOMERASE"/>
    <property type="match status" value="1"/>
</dbReference>
<keyword evidence="2 3" id="KW-0443">Lipid metabolism</keyword>
<evidence type="ECO:0000313" key="5">
    <source>
        <dbReference type="EMBL" id="MBL3655530.1"/>
    </source>
</evidence>
<keyword evidence="3" id="KW-0378">Hydrolase</keyword>
<gene>
    <name evidence="5" type="ORF">JL102_05265</name>
</gene>
<sequence>MENNHKANSSVSVMDPKAKKKVRILSLDGGGIRGVISAFVLKYAEEYLQEKAPGTSLSDHFDLIAGTSTGGILTGIYLAPESEGSKRAKFSANDALKFYVDEGFNIFNKSQRSSWKRFWGLGNATSFDSTYLRELLQDKLGDMHMSDLLKPCLIPTYNMNTKSSFFFISREDRAKREFYVRDALISTASAPTYFPPVKIKNIAPSPCAEEMQLLNIDGGVFANNPLMCAYAEARSSCFEERNNECPTAEDMYILSIGTGGGVFDIPGISKSHKWSLLKWAKTVPEIMMDGSADTVTYQMNRVYGTLKPDAMGDFLRIDTPDQYRTYNPDMTDASEKNIDQLLRAAEKTLVCAQKNGLDAFLDGLLDEEIV</sequence>
<dbReference type="InterPro" id="IPR016035">
    <property type="entry name" value="Acyl_Trfase/lysoPLipase"/>
</dbReference>
<dbReference type="GO" id="GO:0004620">
    <property type="term" value="F:phospholipase activity"/>
    <property type="evidence" value="ECO:0007669"/>
    <property type="project" value="TreeGrafter"/>
</dbReference>
<comment type="similarity">
    <text evidence="1">Belongs to the patatin family.</text>
</comment>
<evidence type="ECO:0000256" key="2">
    <source>
        <dbReference type="ARBA" id="ARBA00023098"/>
    </source>
</evidence>
<evidence type="ECO:0000259" key="4">
    <source>
        <dbReference type="PROSITE" id="PS51635"/>
    </source>
</evidence>
<dbReference type="PANTHER" id="PTHR32176">
    <property type="entry name" value="XYLOSE ISOMERASE"/>
    <property type="match status" value="1"/>
</dbReference>
<feature type="short sequence motif" description="GXSXG" evidence="3">
    <location>
        <begin position="66"/>
        <end position="70"/>
    </location>
</feature>
<dbReference type="EMBL" id="JAESIY010000002">
    <property type="protein sequence ID" value="MBL3655530.1"/>
    <property type="molecule type" value="Genomic_DNA"/>
</dbReference>
<dbReference type="PROSITE" id="PS51635">
    <property type="entry name" value="PNPLA"/>
    <property type="match status" value="1"/>
</dbReference>
<feature type="active site" description="Nucleophile" evidence="3">
    <location>
        <position position="68"/>
    </location>
</feature>
<dbReference type="Gene3D" id="3.40.1090.10">
    <property type="entry name" value="Cytosolic phospholipase A2 catalytic domain"/>
    <property type="match status" value="1"/>
</dbReference>
<feature type="active site" description="Proton acceptor" evidence="3">
    <location>
        <position position="217"/>
    </location>
</feature>
<dbReference type="InterPro" id="IPR002641">
    <property type="entry name" value="PNPLA_dom"/>
</dbReference>
<dbReference type="Pfam" id="PF01734">
    <property type="entry name" value="Patatin"/>
    <property type="match status" value="1"/>
</dbReference>
<keyword evidence="6" id="KW-1185">Reference proteome</keyword>
<dbReference type="GO" id="GO:0047372">
    <property type="term" value="F:monoacylglycerol lipase activity"/>
    <property type="evidence" value="ECO:0007669"/>
    <property type="project" value="TreeGrafter"/>
</dbReference>
<organism evidence="5 6">
    <name type="scientific">Fulvivirga sediminis</name>
    <dbReference type="NCBI Taxonomy" id="2803949"/>
    <lineage>
        <taxon>Bacteria</taxon>
        <taxon>Pseudomonadati</taxon>
        <taxon>Bacteroidota</taxon>
        <taxon>Cytophagia</taxon>
        <taxon>Cytophagales</taxon>
        <taxon>Fulvivirgaceae</taxon>
        <taxon>Fulvivirga</taxon>
    </lineage>
</organism>
<feature type="domain" description="PNPLA" evidence="4">
    <location>
        <begin position="25"/>
        <end position="230"/>
    </location>
</feature>
<feature type="short sequence motif" description="DGA/G" evidence="3">
    <location>
        <begin position="217"/>
        <end position="219"/>
    </location>
</feature>
<feature type="short sequence motif" description="GXGXXG" evidence="3">
    <location>
        <begin position="29"/>
        <end position="34"/>
    </location>
</feature>
<evidence type="ECO:0000256" key="1">
    <source>
        <dbReference type="ARBA" id="ARBA00010240"/>
    </source>
</evidence>
<dbReference type="AlphaFoldDB" id="A0A937F738"/>
<evidence type="ECO:0000256" key="3">
    <source>
        <dbReference type="PROSITE-ProRule" id="PRU01161"/>
    </source>
</evidence>
<accession>A0A937F738</accession>
<dbReference type="SUPFAM" id="SSF52151">
    <property type="entry name" value="FabD/lysophospholipase-like"/>
    <property type="match status" value="1"/>
</dbReference>
<reference evidence="5" key="1">
    <citation type="submission" date="2021-01" db="EMBL/GenBank/DDBJ databases">
        <title>Fulvivirga kasyanovii gen. nov., sp nov., a novel member of the phylum Bacteroidetes isolated from seawater in a mussel farm.</title>
        <authorList>
            <person name="Zhao L.-H."/>
            <person name="Wang Z.-J."/>
        </authorList>
    </citation>
    <scope>NUCLEOTIDE SEQUENCE</scope>
    <source>
        <strain evidence="5">2943</strain>
    </source>
</reference>